<keyword evidence="2" id="KW-0812">Transmembrane</keyword>
<dbReference type="InterPro" id="IPR026870">
    <property type="entry name" value="Zinc_ribbon_dom"/>
</dbReference>
<feature type="compositionally biased region" description="Basic and acidic residues" evidence="1">
    <location>
        <begin position="150"/>
        <end position="186"/>
    </location>
</feature>
<dbReference type="Proteomes" id="UP001478817">
    <property type="component" value="Unassembled WGS sequence"/>
</dbReference>
<evidence type="ECO:0000259" key="4">
    <source>
        <dbReference type="Pfam" id="PF19789"/>
    </source>
</evidence>
<feature type="region of interest" description="Disordered" evidence="1">
    <location>
        <begin position="54"/>
        <end position="241"/>
    </location>
</feature>
<protein>
    <submittedName>
        <fullName evidence="5">DUF6273 domain-containing protein</fullName>
    </submittedName>
</protein>
<feature type="domain" description="Zinc-ribbon" evidence="3">
    <location>
        <begin position="2"/>
        <end position="24"/>
    </location>
</feature>
<evidence type="ECO:0000313" key="5">
    <source>
        <dbReference type="EMBL" id="MEQ2638128.1"/>
    </source>
</evidence>
<feature type="region of interest" description="Disordered" evidence="1">
    <location>
        <begin position="273"/>
        <end position="307"/>
    </location>
</feature>
<evidence type="ECO:0000259" key="3">
    <source>
        <dbReference type="Pfam" id="PF13240"/>
    </source>
</evidence>
<comment type="caution">
    <text evidence="5">The sequence shown here is derived from an EMBL/GenBank/DDBJ whole genome shotgun (WGS) entry which is preliminary data.</text>
</comment>
<accession>A0ABV1IGU6</accession>
<dbReference type="RefSeq" id="WP_349182754.1">
    <property type="nucleotide sequence ID" value="NZ_JBBNGS010000012.1"/>
</dbReference>
<reference evidence="5 6" key="1">
    <citation type="submission" date="2024-04" db="EMBL/GenBank/DDBJ databases">
        <title>Human intestinal bacterial collection.</title>
        <authorList>
            <person name="Pauvert C."/>
            <person name="Hitch T.C.A."/>
            <person name="Clavel T."/>
        </authorList>
    </citation>
    <scope>NUCLEOTIDE SEQUENCE [LARGE SCALE GENOMIC DNA]</scope>
    <source>
        <strain evidence="5 6">CLA-AA-H197</strain>
    </source>
</reference>
<feature type="compositionally biased region" description="Low complexity" evidence="1">
    <location>
        <begin position="187"/>
        <end position="197"/>
    </location>
</feature>
<keyword evidence="2" id="KW-1133">Transmembrane helix</keyword>
<gene>
    <name evidence="5" type="ORF">AAAT05_07230</name>
</gene>
<feature type="compositionally biased region" description="Basic and acidic residues" evidence="1">
    <location>
        <begin position="111"/>
        <end position="120"/>
    </location>
</feature>
<sequence>MKCNNCGAEISDEARFCEKCGAPVSSDAASIPAAGEAIPAPKPLEQPLSAGAVPFVPMAPAPRAMPRSMRAPRPYEPRPGFSPAQPGTSKPKRASSLADLAAQVPPAPDPELPREQREDEAALATDQATWDKYPAANAGSGLSSPEDEAREARRREREEEQRRRKEAKERREQAKREERERREAERAAAAAERAAAAEADRRAAEQALEPSAEEPPAPADPDATTQFRIPSAQEAPMAVPARPGVSRRAIVAIAAAVVIAIVGVVAVGAMSRPGQAPVDAPGQSEPKDDSANAGSNPTDSGNDADDSVAVKSSVEDYSWDELSELSAQIAAADSDSAAMEIAKKHNLCTASGKLDGKQTKKLQLSDGKTVTMRIVGFRQDDRADGSGKAGITMISEDAAATRYVSQAGSYSGWEGSELRTWMNDTLLSELPDEVSSKVVEVSKKTVGYGSTTATSVTDKLWVPSFSEVVGKLTAGMKRAESYVPEGDQYQLFSDEGVKWGGTYSILGTKGSDAYWWLRSIDPLNAQYYLCVSESGEPWYSHLPATEHAILIGFCL</sequence>
<dbReference type="EMBL" id="JBBNGS010000012">
    <property type="protein sequence ID" value="MEQ2638128.1"/>
    <property type="molecule type" value="Genomic_DNA"/>
</dbReference>
<dbReference type="Pfam" id="PF13240">
    <property type="entry name" value="Zn_Ribbon_1"/>
    <property type="match status" value="1"/>
</dbReference>
<feature type="transmembrane region" description="Helical" evidence="2">
    <location>
        <begin position="249"/>
        <end position="270"/>
    </location>
</feature>
<evidence type="ECO:0000256" key="1">
    <source>
        <dbReference type="SAM" id="MobiDB-lite"/>
    </source>
</evidence>
<proteinExistence type="predicted"/>
<keyword evidence="2" id="KW-0472">Membrane</keyword>
<feature type="compositionally biased region" description="Polar residues" evidence="1">
    <location>
        <begin position="292"/>
        <end position="301"/>
    </location>
</feature>
<feature type="compositionally biased region" description="Low complexity" evidence="1">
    <location>
        <begin position="61"/>
        <end position="72"/>
    </location>
</feature>
<evidence type="ECO:0000313" key="6">
    <source>
        <dbReference type="Proteomes" id="UP001478817"/>
    </source>
</evidence>
<dbReference type="InterPro" id="IPR046240">
    <property type="entry name" value="DUF6273"/>
</dbReference>
<evidence type="ECO:0000256" key="2">
    <source>
        <dbReference type="SAM" id="Phobius"/>
    </source>
</evidence>
<organism evidence="5 6">
    <name type="scientific">Paratractidigestivibacter faecalis</name>
    <dbReference type="NCBI Taxonomy" id="2292441"/>
    <lineage>
        <taxon>Bacteria</taxon>
        <taxon>Bacillati</taxon>
        <taxon>Actinomycetota</taxon>
        <taxon>Coriobacteriia</taxon>
        <taxon>Coriobacteriales</taxon>
        <taxon>Atopobiaceae</taxon>
        <taxon>Paratractidigestivibacter</taxon>
    </lineage>
</organism>
<keyword evidence="6" id="KW-1185">Reference proteome</keyword>
<dbReference type="Pfam" id="PF19789">
    <property type="entry name" value="DUF6273"/>
    <property type="match status" value="1"/>
</dbReference>
<name>A0ABV1IGU6_9ACTN</name>
<feature type="domain" description="DUF6273" evidence="4">
    <location>
        <begin position="393"/>
        <end position="535"/>
    </location>
</feature>